<evidence type="ECO:0000256" key="1">
    <source>
        <dbReference type="ARBA" id="ARBA00004196"/>
    </source>
</evidence>
<protein>
    <submittedName>
        <fullName evidence="6">Ribose ABC transporter substrate-binding protein</fullName>
    </submittedName>
</protein>
<dbReference type="GO" id="GO:0030246">
    <property type="term" value="F:carbohydrate binding"/>
    <property type="evidence" value="ECO:0007669"/>
    <property type="project" value="UniProtKB-ARBA"/>
</dbReference>
<evidence type="ECO:0000256" key="4">
    <source>
        <dbReference type="SAM" id="SignalP"/>
    </source>
</evidence>
<gene>
    <name evidence="6" type="ORF">EET67_16950</name>
</gene>
<evidence type="ECO:0000313" key="6">
    <source>
        <dbReference type="EMBL" id="RUM96671.1"/>
    </source>
</evidence>
<reference evidence="6 7" key="1">
    <citation type="submission" date="2018-11" db="EMBL/GenBank/DDBJ databases">
        <title>Pseudaminobacter arsenicus sp. nov., an arsenic-resistant bacterium isolated from arsenic-rich aquifers.</title>
        <authorList>
            <person name="Mu Y."/>
        </authorList>
    </citation>
    <scope>NUCLEOTIDE SEQUENCE [LARGE SCALE GENOMIC DNA]</scope>
    <source>
        <strain evidence="6 7">CB3</strain>
    </source>
</reference>
<dbReference type="PANTHER" id="PTHR46847">
    <property type="entry name" value="D-ALLOSE-BINDING PERIPLASMIC PROTEIN-RELATED"/>
    <property type="match status" value="1"/>
</dbReference>
<dbReference type="Proteomes" id="UP000281647">
    <property type="component" value="Unassembled WGS sequence"/>
</dbReference>
<evidence type="ECO:0000259" key="5">
    <source>
        <dbReference type="Pfam" id="PF13407"/>
    </source>
</evidence>
<evidence type="ECO:0000256" key="3">
    <source>
        <dbReference type="ARBA" id="ARBA00022729"/>
    </source>
</evidence>
<dbReference type="PANTHER" id="PTHR46847:SF1">
    <property type="entry name" value="D-ALLOSE-BINDING PERIPLASMIC PROTEIN-RELATED"/>
    <property type="match status" value="1"/>
</dbReference>
<dbReference type="InterPro" id="IPR025997">
    <property type="entry name" value="SBP_2_dom"/>
</dbReference>
<dbReference type="Pfam" id="PF13407">
    <property type="entry name" value="Peripla_BP_4"/>
    <property type="match status" value="1"/>
</dbReference>
<sequence>MSLKQNLKKAGIALAGAAALIAMSGASFAADNILIGFSQGTLNHPWRVAMVDGNKKYAEEHYKDVELVITDGQNDSSKQVADVESLIARGVKVLMISPLTSDALTPVVQQALDAGIQVVTMDRKVNIPVTVHVGALNLPIGEAAGKFLVKALDNKGKVIELQGTGGASATVDRHDGFVKGIEGSGLEVVASQNCDYLRENAVKFMEDQLQRFGPGEIQAVYAHNDEMALGAIQALEAANRLGEVKVVGVDGQNNAFEAIAAGKLAATFTYPYVAPEGIEIAYKLAKGEKVDAEVVLPGKQIDATNIKEMLGTGF</sequence>
<dbReference type="SUPFAM" id="SSF53822">
    <property type="entry name" value="Periplasmic binding protein-like I"/>
    <property type="match status" value="1"/>
</dbReference>
<evidence type="ECO:0000256" key="2">
    <source>
        <dbReference type="ARBA" id="ARBA00007639"/>
    </source>
</evidence>
<name>A0A432V3B4_9HYPH</name>
<dbReference type="AlphaFoldDB" id="A0A432V3B4"/>
<organism evidence="6 7">
    <name type="scientific">Borborobacter arsenicus</name>
    <dbReference type="NCBI Taxonomy" id="1851146"/>
    <lineage>
        <taxon>Bacteria</taxon>
        <taxon>Pseudomonadati</taxon>
        <taxon>Pseudomonadota</taxon>
        <taxon>Alphaproteobacteria</taxon>
        <taxon>Hyphomicrobiales</taxon>
        <taxon>Phyllobacteriaceae</taxon>
        <taxon>Borborobacter</taxon>
    </lineage>
</organism>
<dbReference type="OrthoDB" id="9813037at2"/>
<keyword evidence="7" id="KW-1185">Reference proteome</keyword>
<accession>A0A432V3B4</accession>
<feature type="domain" description="Periplasmic binding protein" evidence="5">
    <location>
        <begin position="35"/>
        <end position="289"/>
    </location>
</feature>
<dbReference type="GO" id="GO:0030313">
    <property type="term" value="C:cell envelope"/>
    <property type="evidence" value="ECO:0007669"/>
    <property type="project" value="UniProtKB-SubCell"/>
</dbReference>
<keyword evidence="3 4" id="KW-0732">Signal</keyword>
<dbReference type="CDD" id="cd06308">
    <property type="entry name" value="PBP1_sensor_kinase-like"/>
    <property type="match status" value="1"/>
</dbReference>
<proteinExistence type="inferred from homology"/>
<feature type="chain" id="PRO_5019046683" evidence="4">
    <location>
        <begin position="30"/>
        <end position="314"/>
    </location>
</feature>
<comment type="similarity">
    <text evidence="2">Belongs to the bacterial solute-binding protein 2 family.</text>
</comment>
<dbReference type="RefSeq" id="WP_128627725.1">
    <property type="nucleotide sequence ID" value="NZ_RKST01000017.1"/>
</dbReference>
<dbReference type="InterPro" id="IPR028082">
    <property type="entry name" value="Peripla_BP_I"/>
</dbReference>
<evidence type="ECO:0000313" key="7">
    <source>
        <dbReference type="Proteomes" id="UP000281647"/>
    </source>
</evidence>
<feature type="signal peptide" evidence="4">
    <location>
        <begin position="1"/>
        <end position="29"/>
    </location>
</feature>
<comment type="subcellular location">
    <subcellularLocation>
        <location evidence="1">Cell envelope</location>
    </subcellularLocation>
</comment>
<dbReference type="Gene3D" id="3.40.50.2300">
    <property type="match status" value="2"/>
</dbReference>
<comment type="caution">
    <text evidence="6">The sequence shown here is derived from an EMBL/GenBank/DDBJ whole genome shotgun (WGS) entry which is preliminary data.</text>
</comment>
<dbReference type="EMBL" id="RKST01000017">
    <property type="protein sequence ID" value="RUM96671.1"/>
    <property type="molecule type" value="Genomic_DNA"/>
</dbReference>